<protein>
    <recommendedName>
        <fullName evidence="2">Arylsulfotransferase N-terminal domain-containing protein</fullName>
    </recommendedName>
</protein>
<dbReference type="PANTHER" id="PTHR35340:SF5">
    <property type="entry name" value="ASST-DOMAIN-CONTAINING PROTEIN"/>
    <property type="match status" value="1"/>
</dbReference>
<evidence type="ECO:0000313" key="1">
    <source>
        <dbReference type="EMBL" id="SVA71846.1"/>
    </source>
</evidence>
<dbReference type="GO" id="GO:0004062">
    <property type="term" value="F:aryl sulfotransferase activity"/>
    <property type="evidence" value="ECO:0007669"/>
    <property type="project" value="InterPro"/>
</dbReference>
<dbReference type="AlphaFoldDB" id="A0A381Y400"/>
<dbReference type="Pfam" id="PF05935">
    <property type="entry name" value="Arylsulfotrans"/>
    <property type="match status" value="1"/>
</dbReference>
<accession>A0A381Y400</accession>
<feature type="non-terminal residue" evidence="1">
    <location>
        <position position="477"/>
    </location>
</feature>
<name>A0A381Y400_9ZZZZ</name>
<organism evidence="1">
    <name type="scientific">marine metagenome</name>
    <dbReference type="NCBI Taxonomy" id="408172"/>
    <lineage>
        <taxon>unclassified sequences</taxon>
        <taxon>metagenomes</taxon>
        <taxon>ecological metagenomes</taxon>
    </lineage>
</organism>
<dbReference type="PANTHER" id="PTHR35340">
    <property type="entry name" value="PQQ ENZYME REPEAT PROTEIN-RELATED"/>
    <property type="match status" value="1"/>
</dbReference>
<reference evidence="1" key="1">
    <citation type="submission" date="2018-05" db="EMBL/GenBank/DDBJ databases">
        <authorList>
            <person name="Lanie J.A."/>
            <person name="Ng W.-L."/>
            <person name="Kazmierczak K.M."/>
            <person name="Andrzejewski T.M."/>
            <person name="Davidsen T.M."/>
            <person name="Wayne K.J."/>
            <person name="Tettelin H."/>
            <person name="Glass J.I."/>
            <person name="Rusch D."/>
            <person name="Podicherti R."/>
            <person name="Tsui H.-C.T."/>
            <person name="Winkler M.E."/>
        </authorList>
    </citation>
    <scope>NUCLEOTIDE SEQUENCE</scope>
</reference>
<gene>
    <name evidence="1" type="ORF">METZ01_LOCUS124700</name>
</gene>
<dbReference type="InterPro" id="IPR010262">
    <property type="entry name" value="Arylsulfotransferase_bact"/>
</dbReference>
<dbReference type="InterPro" id="IPR053143">
    <property type="entry name" value="Arylsulfate_ST"/>
</dbReference>
<proteinExistence type="predicted"/>
<sequence>MTDIESGFTYNISDNSNCIVYEGEDLDWGKSYRWTVCGSDGIDTVYCFDSLSFSISQLPTNFPNNINLLELDEDDYTPGINLIDYRDLGFSVALDRYGSPLWFSDVENEVKFCAIQILPNGNITGTGWEGQFYNTGYEISLDGEIIFFTIIDDLHHDFIKTVKNTYFGLFKVFQQHPAPPGCGGCPSTISWKGDRVVEFGEMGNVIWDWNSFDHISLEEYNPYDVSHWNGTYLDWLHTNSVFYDAVTNTVYLSIRNISRIIKIDYETGDVIWSLGEHDFMLDPYFPEEISNSRQHNVIKLENDNIIFFDNGTHQTPQISSCVEVAIDEISPSVEVVWEYILPNSMFTSSNAECERLNNEHTLISTGSSGNILELNGDDEIVWHLNVKLDNTPIKIMRNERIPNLYPSAFTIIIQDYNGEVSDPFVSIDTSHNLRINMVNKGWLGDDFTFHVNDYFYENQEIDSLFVDKYSTAPLAID</sequence>
<evidence type="ECO:0008006" key="2">
    <source>
        <dbReference type="Google" id="ProtNLM"/>
    </source>
</evidence>
<dbReference type="EMBL" id="UINC01017357">
    <property type="protein sequence ID" value="SVA71846.1"/>
    <property type="molecule type" value="Genomic_DNA"/>
</dbReference>